<sequence length="858" mass="93516">MNSFSHGGDLKSLAADAGRPEQEILDFSVNLRPEGMPEFIASALWKTMDAAVPYPSPDMAELRELAAVHYGLPSGCFTFGNGANELIHALPRALELKRAIIPEPAFSEYRLACLRHGTDVLSIRTEERNSFIPPPLLTAEQAAGGSAVFLANPCNPSGGLLDVPALRQAVRDRPGVIWIIDESFIDYADGTESLLRDAALLPNLVVLRSLTKFYGIAGIRCGFSVCAAPLAERLRQSLPAWNVNAFAAAAARAVLEQPPSWADGERALNRERREDLFRRLSALPGAAVLPSGANFLLFRLAGASYGLAARLLKNHGIALRDCSNYPGLENGGWFRAGVRTPEEHALLEEALRAELKGDGPAILRKLPKPALMIQGTCSDAGKSVLTAALCRIFLQDGHRVAPFKAQNMALNSGVTALGEEMGRAQMVQAQACRIDPDARMNPILLKPHSNTGSQVIVMGRAVGHMEAREYFTAKRRFWPDVRRAYDSLADEYDILCLEGAGSPGEINLKSADVVNMNMARYARAKVLLTGDIDRGGVYASFLGTWMMFAPWEKELLAGFVVNKFRGDPELLAPAHSYMLDCTGKPVLGVIPMIRNINIPEEDRAALPFEQDGQARHADSLDVAVVMPAHVSNFTDFAPLAAEPDVRLRQVRTREEWGNPDLVILPGTKSVAADLAGLRAAGLEEPIRRHAEKGKWMLGVCGGLQMLGTDILDPLHMESAEERTPGLGLLELSTTFASAKTLLNVRRASTPLDLPAAGYEIHHGVTRHEGRSIPIMFREDGSPCGYGKGRIWATYLHGILDGDQFRRAFINMVRVDSGLSANPALHASYDLDGALDRLADVVREHLDLKAIYRILQLKR</sequence>
<comment type="similarity">
    <text evidence="4">Belongs to the CobB/CobQ family. CobQ subfamily.</text>
</comment>
<dbReference type="InterPro" id="IPR027417">
    <property type="entry name" value="P-loop_NTPase"/>
</dbReference>
<organism evidence="8 9">
    <name type="scientific">Akkermansia muciniphila</name>
    <dbReference type="NCBI Taxonomy" id="239935"/>
    <lineage>
        <taxon>Bacteria</taxon>
        <taxon>Pseudomonadati</taxon>
        <taxon>Verrucomicrobiota</taxon>
        <taxon>Verrucomicrobiia</taxon>
        <taxon>Verrucomicrobiales</taxon>
        <taxon>Akkermansiaceae</taxon>
        <taxon>Akkermansia</taxon>
    </lineage>
</organism>
<dbReference type="GO" id="GO:0009236">
    <property type="term" value="P:cobalamin biosynthetic process"/>
    <property type="evidence" value="ECO:0007669"/>
    <property type="project" value="UniProtKB-UniRule"/>
</dbReference>
<dbReference type="GO" id="GO:0030170">
    <property type="term" value="F:pyridoxal phosphate binding"/>
    <property type="evidence" value="ECO:0007669"/>
    <property type="project" value="InterPro"/>
</dbReference>
<proteinExistence type="inferred from homology"/>
<keyword evidence="3 4" id="KW-0315">Glutamine amidotransferase</keyword>
<evidence type="ECO:0000313" key="8">
    <source>
        <dbReference type="EMBL" id="PNC17551.1"/>
    </source>
</evidence>
<dbReference type="Gene3D" id="3.40.50.880">
    <property type="match status" value="1"/>
</dbReference>
<dbReference type="InterPro" id="IPR015424">
    <property type="entry name" value="PyrdxlP-dep_Trfase"/>
</dbReference>
<dbReference type="HAMAP" id="MF_00028">
    <property type="entry name" value="CobQ"/>
    <property type="match status" value="1"/>
</dbReference>
<dbReference type="InterPro" id="IPR047045">
    <property type="entry name" value="CobQ_N"/>
</dbReference>
<dbReference type="InterPro" id="IPR029062">
    <property type="entry name" value="Class_I_gatase-like"/>
</dbReference>
<feature type="domain" description="Aminotransferase class I/classII large" evidence="5">
    <location>
        <begin position="29"/>
        <end position="343"/>
    </location>
</feature>
<dbReference type="SUPFAM" id="SSF52317">
    <property type="entry name" value="Class I glutamine amidotransferase-like"/>
    <property type="match status" value="1"/>
</dbReference>
<dbReference type="Pfam" id="PF01656">
    <property type="entry name" value="CbiA"/>
    <property type="match status" value="1"/>
</dbReference>
<evidence type="ECO:0000259" key="7">
    <source>
        <dbReference type="Pfam" id="PF07685"/>
    </source>
</evidence>
<dbReference type="RefSeq" id="WP_102714058.1">
    <property type="nucleotide sequence ID" value="NZ_PJKA01000012.1"/>
</dbReference>
<dbReference type="InterPro" id="IPR011698">
    <property type="entry name" value="GATase_3"/>
</dbReference>
<feature type="domain" description="CobQ/CobB/MinD/ParA nucleotide binding" evidence="6">
    <location>
        <begin position="371"/>
        <end position="596"/>
    </location>
</feature>
<reference evidence="8 9" key="1">
    <citation type="journal article" date="2017" name="BMC Genomics">
        <title>Genome sequencing of 39 Akkermansia muciniphila isolates reveals its population structure, genomic and functional diverisity, and global distribution in mammalian gut microbiotas.</title>
        <authorList>
            <person name="Guo X."/>
            <person name="Li S."/>
            <person name="Zhang J."/>
            <person name="Wu F."/>
            <person name="Li X."/>
            <person name="Wu D."/>
            <person name="Zhang M."/>
            <person name="Ou Z."/>
            <person name="Jie Z."/>
            <person name="Yan Q."/>
            <person name="Li P."/>
            <person name="Yi J."/>
            <person name="Peng Y."/>
        </authorList>
    </citation>
    <scope>NUCLEOTIDE SEQUENCE [LARGE SCALE GENOMIC DNA]</scope>
    <source>
        <strain evidence="8 9">GP24</strain>
    </source>
</reference>
<gene>
    <name evidence="4" type="primary">cobQ</name>
    <name evidence="8" type="ORF">CXU22_07285</name>
</gene>
<feature type="active site" description="Nucleophile" evidence="4">
    <location>
        <position position="700"/>
    </location>
</feature>
<evidence type="ECO:0000259" key="6">
    <source>
        <dbReference type="Pfam" id="PF01656"/>
    </source>
</evidence>
<dbReference type="NCBIfam" id="TIGR00313">
    <property type="entry name" value="cobQ"/>
    <property type="match status" value="1"/>
</dbReference>
<dbReference type="Pfam" id="PF07685">
    <property type="entry name" value="GATase_3"/>
    <property type="match status" value="1"/>
</dbReference>
<dbReference type="PANTHER" id="PTHR21343">
    <property type="entry name" value="DETHIOBIOTIN SYNTHETASE"/>
    <property type="match status" value="1"/>
</dbReference>
<feature type="active site" evidence="4">
    <location>
        <position position="796"/>
    </location>
</feature>
<evidence type="ECO:0000256" key="3">
    <source>
        <dbReference type="ARBA" id="ARBA00022962"/>
    </source>
</evidence>
<dbReference type="Gene3D" id="3.40.640.10">
    <property type="entry name" value="Type I PLP-dependent aspartate aminotransferase-like (Major domain)"/>
    <property type="match status" value="1"/>
</dbReference>
<dbReference type="InterPro" id="IPR015421">
    <property type="entry name" value="PyrdxlP-dep_Trfase_major"/>
</dbReference>
<dbReference type="Gene3D" id="3.40.50.300">
    <property type="entry name" value="P-loop containing nucleotide triphosphate hydrolases"/>
    <property type="match status" value="1"/>
</dbReference>
<dbReference type="CDD" id="cd01750">
    <property type="entry name" value="GATase1_CobQ"/>
    <property type="match status" value="1"/>
</dbReference>
<comment type="caution">
    <text evidence="8">The sequence shown here is derived from an EMBL/GenBank/DDBJ whole genome shotgun (WGS) entry which is preliminary data.</text>
</comment>
<dbReference type="SUPFAM" id="SSF53383">
    <property type="entry name" value="PLP-dependent transferases"/>
    <property type="match status" value="1"/>
</dbReference>
<keyword evidence="2 4" id="KW-0169">Cobalamin biosynthesis</keyword>
<evidence type="ECO:0000256" key="1">
    <source>
        <dbReference type="ARBA" id="ARBA00004953"/>
    </source>
</evidence>
<evidence type="ECO:0000256" key="2">
    <source>
        <dbReference type="ARBA" id="ARBA00022573"/>
    </source>
</evidence>
<evidence type="ECO:0000256" key="4">
    <source>
        <dbReference type="HAMAP-Rule" id="MF_00028"/>
    </source>
</evidence>
<dbReference type="InterPro" id="IPR004839">
    <property type="entry name" value="Aminotransferase_I/II_large"/>
</dbReference>
<dbReference type="InterPro" id="IPR015422">
    <property type="entry name" value="PyrdxlP-dep_Trfase_small"/>
</dbReference>
<dbReference type="PANTHER" id="PTHR21343:SF1">
    <property type="entry name" value="COBYRIC ACID SYNTHASE"/>
    <property type="match status" value="1"/>
</dbReference>
<dbReference type="CDD" id="cd05389">
    <property type="entry name" value="CobQ_N"/>
    <property type="match status" value="1"/>
</dbReference>
<dbReference type="OrthoDB" id="9808302at2"/>
<dbReference type="InterPro" id="IPR004459">
    <property type="entry name" value="CobQ_synth"/>
</dbReference>
<dbReference type="NCBIfam" id="NF001989">
    <property type="entry name" value="PRK00784.1"/>
    <property type="match status" value="1"/>
</dbReference>
<dbReference type="AlphaFoldDB" id="A0A2N8HCD3"/>
<dbReference type="UniPathway" id="UPA00148"/>
<dbReference type="EMBL" id="PJKA01000012">
    <property type="protein sequence ID" value="PNC17551.1"/>
    <property type="molecule type" value="Genomic_DNA"/>
</dbReference>
<dbReference type="GO" id="GO:0015420">
    <property type="term" value="F:ABC-type vitamin B12 transporter activity"/>
    <property type="evidence" value="ECO:0007669"/>
    <property type="project" value="UniProtKB-UniRule"/>
</dbReference>
<dbReference type="Gene3D" id="3.90.1150.10">
    <property type="entry name" value="Aspartate Aminotransferase, domain 1"/>
    <property type="match status" value="1"/>
</dbReference>
<dbReference type="GO" id="GO:0003824">
    <property type="term" value="F:catalytic activity"/>
    <property type="evidence" value="ECO:0007669"/>
    <property type="project" value="InterPro"/>
</dbReference>
<dbReference type="InterPro" id="IPR002586">
    <property type="entry name" value="CobQ/CobB/MinD/ParA_Nub-bd_dom"/>
</dbReference>
<name>A0A2N8HCD3_9BACT</name>
<dbReference type="InterPro" id="IPR033949">
    <property type="entry name" value="CobQ_GATase1"/>
</dbReference>
<dbReference type="SUPFAM" id="SSF52540">
    <property type="entry name" value="P-loop containing nucleoside triphosphate hydrolases"/>
    <property type="match status" value="1"/>
</dbReference>
<dbReference type="Proteomes" id="UP000236000">
    <property type="component" value="Unassembled WGS sequence"/>
</dbReference>
<dbReference type="PROSITE" id="PS51274">
    <property type="entry name" value="GATASE_COBBQ"/>
    <property type="match status" value="1"/>
</dbReference>
<comment type="function">
    <text evidence="4">Catalyzes amidations at positions B, D, E, and G on adenosylcobyrinic A,C-diamide. NH(2) groups are provided by glutamine, and one molecule of ATP is hydrogenolyzed for each amidation.</text>
</comment>
<feature type="domain" description="CobB/CobQ-like glutamine amidotransferase" evidence="7">
    <location>
        <begin position="621"/>
        <end position="803"/>
    </location>
</feature>
<accession>A0A2N8HCD3</accession>
<evidence type="ECO:0000259" key="5">
    <source>
        <dbReference type="Pfam" id="PF00155"/>
    </source>
</evidence>
<evidence type="ECO:0000313" key="9">
    <source>
        <dbReference type="Proteomes" id="UP000236000"/>
    </source>
</evidence>
<protein>
    <recommendedName>
        <fullName evidence="4">Cobyric acid synthase</fullName>
    </recommendedName>
</protein>
<comment type="pathway">
    <text evidence="1 4">Cofactor biosynthesis; adenosylcobalamin biosynthesis.</text>
</comment>
<dbReference type="Pfam" id="PF00155">
    <property type="entry name" value="Aminotran_1_2"/>
    <property type="match status" value="1"/>
</dbReference>
<dbReference type="CDD" id="cd00609">
    <property type="entry name" value="AAT_like"/>
    <property type="match status" value="1"/>
</dbReference>